<name>A0ABR6FNA3_9BURK</name>
<evidence type="ECO:0000256" key="4">
    <source>
        <dbReference type="ARBA" id="ARBA00022722"/>
    </source>
</evidence>
<evidence type="ECO:0000256" key="3">
    <source>
        <dbReference type="ARBA" id="ARBA00022705"/>
    </source>
</evidence>
<evidence type="ECO:0000256" key="6">
    <source>
        <dbReference type="ARBA" id="ARBA00022801"/>
    </source>
</evidence>
<organism evidence="9 10">
    <name type="scientific">Paraburkholderia silvatlantica</name>
    <dbReference type="NCBI Taxonomy" id="321895"/>
    <lineage>
        <taxon>Bacteria</taxon>
        <taxon>Pseudomonadati</taxon>
        <taxon>Pseudomonadota</taxon>
        <taxon>Betaproteobacteria</taxon>
        <taxon>Burkholderiales</taxon>
        <taxon>Burkholderiaceae</taxon>
        <taxon>Paraburkholderia</taxon>
    </lineage>
</organism>
<evidence type="ECO:0000259" key="8">
    <source>
        <dbReference type="Pfam" id="PF05840"/>
    </source>
</evidence>
<sequence length="666" mass="77475">MSIINNNNDNVNQLREDFLDFVKEESNKVDEVQYFLSLIPAMQMSPVAWKIQKQFGGNTAKYVSYHRLFAECFTKEMKSMCDENLELRGTQKRSNKKKKKEYSLYSSQLLGLVGKGGSNYVNPSLLEMYDSDLEEQQQFLDNLRLIATSGQIVRLGSVAEKERRRQAQIYSVASAISLIAKDRGWTWMMLTLTLPPEYHVNPTKGRKSFNGVLPGAAHGHIVRYWQSIRSHLYKAGLRAGVDFMGVGVPEGHKDSTIHEHIMMFFSKEHKQLIVDVINNVERLERNKQEVLSNRFGRFSDKVTRYDERIEKKVAKLEKRRANNRKRNLAVDEKLERDIGEIQNRRDERFAKVSKIKSRLDCEKAKELNINFHISHCNERLKNPAQGATYLFKYMNKTLSNGNDVAKKNSALRWLYSARAFHFFGVESSISKFQFLCQNREKYEKFFSMELNACLKMFDFYTFLKVYEKFFKVHRAKGQIAFVVYDLTGNNEGAFPMKNIFLNLHQAVVIKKDVRCIFEVTENVLNEESAARIDARKANIRRLDEKDISNAGAFKAYENVKEKAIQYRSMIDVFKVTNTEYEFISNPSQIRFEDVSFALELVDDEEKEKFENDRVIVIQSYSSVDESPDVKTCSYFKQNPNLSQKINNLIRRGVEMNRKNKGLPLEV</sequence>
<feature type="coiled-coil region" evidence="7">
    <location>
        <begin position="266"/>
        <end position="326"/>
    </location>
</feature>
<feature type="domain" description="Replication gene A protein-like" evidence="8">
    <location>
        <begin position="98"/>
        <end position="289"/>
    </location>
</feature>
<accession>A0ABR6FNA3</accession>
<evidence type="ECO:0000256" key="1">
    <source>
        <dbReference type="ARBA" id="ARBA00003293"/>
    </source>
</evidence>
<dbReference type="RefSeq" id="WP_110387633.1">
    <property type="nucleotide sequence ID" value="NZ_JACHVZ010000007.1"/>
</dbReference>
<evidence type="ECO:0000256" key="7">
    <source>
        <dbReference type="SAM" id="Coils"/>
    </source>
</evidence>
<dbReference type="Pfam" id="PF05840">
    <property type="entry name" value="Phage_GPA"/>
    <property type="match status" value="1"/>
</dbReference>
<protein>
    <recommendedName>
        <fullName evidence="8">Replication gene A protein-like domain-containing protein</fullName>
    </recommendedName>
</protein>
<reference evidence="9 10" key="1">
    <citation type="submission" date="2020-08" db="EMBL/GenBank/DDBJ databases">
        <title>Genomic Encyclopedia of Type Strains, Phase IV (KMG-V): Genome sequencing to study the core and pangenomes of soil and plant-associated prokaryotes.</title>
        <authorList>
            <person name="Whitman W."/>
        </authorList>
    </citation>
    <scope>NUCLEOTIDE SEQUENCE [LARGE SCALE GENOMIC DNA]</scope>
    <source>
        <strain evidence="9 10">SRMrh-85</strain>
    </source>
</reference>
<evidence type="ECO:0000313" key="10">
    <source>
        <dbReference type="Proteomes" id="UP000533533"/>
    </source>
</evidence>
<keyword evidence="6" id="KW-0378">Hydrolase</keyword>
<proteinExistence type="inferred from homology"/>
<comment type="similarity">
    <text evidence="2">Belongs to the phage GPA family.</text>
</comment>
<comment type="function">
    <text evidence="1">Possible endonuclease which induces a single-strand cut and initiates DNA replication.</text>
</comment>
<evidence type="ECO:0000256" key="5">
    <source>
        <dbReference type="ARBA" id="ARBA00022759"/>
    </source>
</evidence>
<keyword evidence="7" id="KW-0175">Coiled coil</keyword>
<dbReference type="EMBL" id="JACHVZ010000007">
    <property type="protein sequence ID" value="MBB2928528.1"/>
    <property type="molecule type" value="Genomic_DNA"/>
</dbReference>
<comment type="caution">
    <text evidence="9">The sequence shown here is derived from an EMBL/GenBank/DDBJ whole genome shotgun (WGS) entry which is preliminary data.</text>
</comment>
<dbReference type="Proteomes" id="UP000533533">
    <property type="component" value="Unassembled WGS sequence"/>
</dbReference>
<dbReference type="InterPro" id="IPR008766">
    <property type="entry name" value="Replication_gene_A-like"/>
</dbReference>
<keyword evidence="5" id="KW-0255">Endonuclease</keyword>
<keyword evidence="3" id="KW-0235">DNA replication</keyword>
<evidence type="ECO:0000256" key="2">
    <source>
        <dbReference type="ARBA" id="ARBA00009260"/>
    </source>
</evidence>
<keyword evidence="4" id="KW-0540">Nuclease</keyword>
<gene>
    <name evidence="9" type="ORF">FHX59_002950</name>
</gene>
<keyword evidence="10" id="KW-1185">Reference proteome</keyword>
<evidence type="ECO:0000313" key="9">
    <source>
        <dbReference type="EMBL" id="MBB2928528.1"/>
    </source>
</evidence>